<evidence type="ECO:0000259" key="1">
    <source>
        <dbReference type="Pfam" id="PF22262"/>
    </source>
</evidence>
<dbReference type="InterPro" id="IPR053802">
    <property type="entry name" value="DUF6950"/>
</dbReference>
<name>A0ABZ0HEV5_TRISK</name>
<dbReference type="Pfam" id="PF22262">
    <property type="entry name" value="DUF6950"/>
    <property type="match status" value="1"/>
</dbReference>
<dbReference type="Proteomes" id="UP001302666">
    <property type="component" value="Chromosome"/>
</dbReference>
<evidence type="ECO:0000313" key="3">
    <source>
        <dbReference type="Proteomes" id="UP001302666"/>
    </source>
</evidence>
<gene>
    <name evidence="2" type="ORF">R1T40_18415</name>
</gene>
<protein>
    <recommendedName>
        <fullName evidence="1">DUF6950 domain-containing protein</fullName>
    </recommendedName>
</protein>
<organism evidence="2 3">
    <name type="scientific">Tritonibacter scottomollicae</name>
    <name type="common">Epibacterium scottomollicae</name>
    <dbReference type="NCBI Taxonomy" id="483013"/>
    <lineage>
        <taxon>Bacteria</taxon>
        <taxon>Pseudomonadati</taxon>
        <taxon>Pseudomonadota</taxon>
        <taxon>Alphaproteobacteria</taxon>
        <taxon>Rhodobacterales</taxon>
        <taxon>Paracoccaceae</taxon>
        <taxon>Tritonibacter</taxon>
    </lineage>
</organism>
<dbReference type="EMBL" id="CP136704">
    <property type="protein sequence ID" value="WOI32887.1"/>
    <property type="molecule type" value="Genomic_DNA"/>
</dbReference>
<evidence type="ECO:0000313" key="2">
    <source>
        <dbReference type="EMBL" id="WOI32887.1"/>
    </source>
</evidence>
<proteinExistence type="predicted"/>
<accession>A0ABZ0HEV5</accession>
<keyword evidence="3" id="KW-1185">Reference proteome</keyword>
<feature type="domain" description="DUF6950" evidence="1">
    <location>
        <begin position="8"/>
        <end position="143"/>
    </location>
</feature>
<dbReference type="RefSeq" id="WP_317385160.1">
    <property type="nucleotide sequence ID" value="NZ_CP136704.1"/>
</dbReference>
<reference evidence="2 3" key="1">
    <citation type="submission" date="2023-10" db="EMBL/GenBank/DDBJ databases">
        <title>Eight complete genome sequences of bacteria isolated from laboratory stock of Giant Kelp gametophytes.</title>
        <authorList>
            <person name="Tolentino B."/>
            <person name="Nuzhdin S."/>
        </authorList>
    </citation>
    <scope>NUCLEOTIDE SEQUENCE [LARGE SCALE GENOMIC DNA]</scope>
    <source>
        <strain evidence="2 3">LC.270.F.C4</strain>
    </source>
</reference>
<sequence>MMTGNKLERLPDWRPRLSVYLNQVARAKFRPGQHDCALFAAGAVAAMTGCDLAAEYRGSYRTLDQGHEVLQAQGFADHIALAESLFNAVAPALAQVGDLAVMPSDVEGERGALGVFQGAGVYMLRPSGLVVADRLTVEGAFAV</sequence>